<protein>
    <submittedName>
        <fullName evidence="1">Uncharacterized protein</fullName>
    </submittedName>
</protein>
<proteinExistence type="predicted"/>
<comment type="caution">
    <text evidence="1">The sequence shown here is derived from an EMBL/GenBank/DDBJ whole genome shotgun (WGS) entry which is preliminary data.</text>
</comment>
<reference evidence="1" key="1">
    <citation type="submission" date="2023-08" db="EMBL/GenBank/DDBJ databases">
        <authorList>
            <person name="Chen Y."/>
            <person name="Shah S."/>
            <person name="Dougan E. K."/>
            <person name="Thang M."/>
            <person name="Chan C."/>
        </authorList>
    </citation>
    <scope>NUCLEOTIDE SEQUENCE</scope>
</reference>
<name>A0AA36IN17_9DINO</name>
<feature type="non-terminal residue" evidence="1">
    <location>
        <position position="1"/>
    </location>
</feature>
<dbReference type="AlphaFoldDB" id="A0AA36IN17"/>
<gene>
    <name evidence="1" type="ORF">EVOR1521_LOCUS16137</name>
</gene>
<evidence type="ECO:0000313" key="2">
    <source>
        <dbReference type="Proteomes" id="UP001178507"/>
    </source>
</evidence>
<dbReference type="EMBL" id="CAUJNA010002150">
    <property type="protein sequence ID" value="CAJ1390826.1"/>
    <property type="molecule type" value="Genomic_DNA"/>
</dbReference>
<dbReference type="Proteomes" id="UP001178507">
    <property type="component" value="Unassembled WGS sequence"/>
</dbReference>
<sequence length="262" mass="29663">ERCYAVGSGFEHMRKMMNEWDGGQLISWRWGSLIGVLRPLIRREQALRSAWSLERFGDPTVGAAADKAICSRIFWVYAKFLVILSGALELKSQWCEGCLCHDDADLSGSYWTRRRRLAGRLMAATSEVFSFGKGVLPNCPFRGRRAAEFAQGEFLRFAELMIDISREKLQTILTGELTDDERTTLVGDWQSATDVILTELNLKTSFWMCLPWRLAGLGCRDLEAARRCGCECIKLWKESPGQGASSSALGRHHLMTRRFLDP</sequence>
<organism evidence="1 2">
    <name type="scientific">Effrenium voratum</name>
    <dbReference type="NCBI Taxonomy" id="2562239"/>
    <lineage>
        <taxon>Eukaryota</taxon>
        <taxon>Sar</taxon>
        <taxon>Alveolata</taxon>
        <taxon>Dinophyceae</taxon>
        <taxon>Suessiales</taxon>
        <taxon>Symbiodiniaceae</taxon>
        <taxon>Effrenium</taxon>
    </lineage>
</organism>
<keyword evidence="2" id="KW-1185">Reference proteome</keyword>
<accession>A0AA36IN17</accession>
<evidence type="ECO:0000313" key="1">
    <source>
        <dbReference type="EMBL" id="CAJ1390826.1"/>
    </source>
</evidence>
<feature type="non-terminal residue" evidence="1">
    <location>
        <position position="262"/>
    </location>
</feature>